<evidence type="ECO:0000313" key="4">
    <source>
        <dbReference type="Proteomes" id="UP000219338"/>
    </source>
</evidence>
<evidence type="ECO:0008006" key="5">
    <source>
        <dbReference type="Google" id="ProtNLM"/>
    </source>
</evidence>
<dbReference type="OrthoDB" id="124329at2759"/>
<feature type="chain" id="PRO_5012425012" description="ABC-type Fe3+ transport system, periplasmic component" evidence="2">
    <location>
        <begin position="18"/>
        <end position="375"/>
    </location>
</feature>
<reference evidence="4" key="1">
    <citation type="journal article" date="2017" name="Nat. Ecol. Evol.">
        <title>Genome expansion and lineage-specific genetic innovations in the forest pathogenic fungi Armillaria.</title>
        <authorList>
            <person name="Sipos G."/>
            <person name="Prasanna A.N."/>
            <person name="Walter M.C."/>
            <person name="O'Connor E."/>
            <person name="Balint B."/>
            <person name="Krizsan K."/>
            <person name="Kiss B."/>
            <person name="Hess J."/>
            <person name="Varga T."/>
            <person name="Slot J."/>
            <person name="Riley R."/>
            <person name="Boka B."/>
            <person name="Rigling D."/>
            <person name="Barry K."/>
            <person name="Lee J."/>
            <person name="Mihaltcheva S."/>
            <person name="LaButti K."/>
            <person name="Lipzen A."/>
            <person name="Waldron R."/>
            <person name="Moloney N.M."/>
            <person name="Sperisen C."/>
            <person name="Kredics L."/>
            <person name="Vagvoelgyi C."/>
            <person name="Patrignani A."/>
            <person name="Fitzpatrick D."/>
            <person name="Nagy I."/>
            <person name="Doyle S."/>
            <person name="Anderson J.B."/>
            <person name="Grigoriev I.V."/>
            <person name="Gueldener U."/>
            <person name="Muensterkoetter M."/>
            <person name="Nagy L.G."/>
        </authorList>
    </citation>
    <scope>NUCLEOTIDE SEQUENCE [LARGE SCALE GENOMIC DNA]</scope>
    <source>
        <strain evidence="4">C18/9</strain>
    </source>
</reference>
<proteinExistence type="predicted"/>
<keyword evidence="4" id="KW-1185">Reference proteome</keyword>
<dbReference type="PANTHER" id="PTHR30006:SF2">
    <property type="entry name" value="ABC TRANSPORTER SUBSTRATE-BINDING PROTEIN"/>
    <property type="match status" value="1"/>
</dbReference>
<evidence type="ECO:0000256" key="2">
    <source>
        <dbReference type="SAM" id="SignalP"/>
    </source>
</evidence>
<evidence type="ECO:0000313" key="3">
    <source>
        <dbReference type="EMBL" id="SJL15478.1"/>
    </source>
</evidence>
<feature type="signal peptide" evidence="2">
    <location>
        <begin position="1"/>
        <end position="17"/>
    </location>
</feature>
<sequence length="375" mass="41279">MHITLFLLVTYFTAVSAAPLLEPIFGWLGGLSGSNSSSPSPAPATVETQSLDELYKLAVSEGGQLIVRAGGDTGVQQDPFVQSFQERFPDINITITVDLSKYHDGIIGRSLDLTGKAGVDVAHLQTYYDFVRWKAEGRRDGTKGMAYYLFTNTYATAKTSASDAPKTFLDYLDSKWKNRIVSVYPNDDDAVLFEFYKIQQTHGWQAIYDFIAQGINWVRGTATPSTVLLSGGPEAVTFTTATGFPDASSGVVEQLPPDSDSSALVIWAQRAAIFNTAEHPAAAKLYMNWLLSVDYQTVLASGGWSVRNDVPPKEGLKPLAEYGSMLDTKPFDEWMLDRELVERFRMQFEQLLGLPQGLSPIDEPAGSLRRIGVYQ</sequence>
<dbReference type="AlphaFoldDB" id="A0A284S388"/>
<dbReference type="PANTHER" id="PTHR30006">
    <property type="entry name" value="THIAMINE-BINDING PERIPLASMIC PROTEIN-RELATED"/>
    <property type="match status" value="1"/>
</dbReference>
<evidence type="ECO:0000256" key="1">
    <source>
        <dbReference type="ARBA" id="ARBA00022729"/>
    </source>
</evidence>
<protein>
    <recommendedName>
        <fullName evidence="5">ABC-type Fe3+ transport system, periplasmic component</fullName>
    </recommendedName>
</protein>
<dbReference type="EMBL" id="FUEG01000029">
    <property type="protein sequence ID" value="SJL15478.1"/>
    <property type="molecule type" value="Genomic_DNA"/>
</dbReference>
<dbReference type="Proteomes" id="UP000219338">
    <property type="component" value="Unassembled WGS sequence"/>
</dbReference>
<dbReference type="Gene3D" id="3.40.190.10">
    <property type="entry name" value="Periplasmic binding protein-like II"/>
    <property type="match status" value="2"/>
</dbReference>
<gene>
    <name evidence="3" type="ORF">ARMOST_18976</name>
</gene>
<organism evidence="3 4">
    <name type="scientific">Armillaria ostoyae</name>
    <name type="common">Armillaria root rot fungus</name>
    <dbReference type="NCBI Taxonomy" id="47428"/>
    <lineage>
        <taxon>Eukaryota</taxon>
        <taxon>Fungi</taxon>
        <taxon>Dikarya</taxon>
        <taxon>Basidiomycota</taxon>
        <taxon>Agaricomycotina</taxon>
        <taxon>Agaricomycetes</taxon>
        <taxon>Agaricomycetidae</taxon>
        <taxon>Agaricales</taxon>
        <taxon>Marasmiineae</taxon>
        <taxon>Physalacriaceae</taxon>
        <taxon>Armillaria</taxon>
    </lineage>
</organism>
<dbReference type="SUPFAM" id="SSF53850">
    <property type="entry name" value="Periplasmic binding protein-like II"/>
    <property type="match status" value="1"/>
</dbReference>
<accession>A0A284S388</accession>
<name>A0A284S388_ARMOS</name>
<dbReference type="OMA" id="ERFRMQF"/>
<dbReference type="STRING" id="47428.A0A284S388"/>
<keyword evidence="1 2" id="KW-0732">Signal</keyword>